<evidence type="ECO:0000259" key="3">
    <source>
        <dbReference type="Pfam" id="PF21590"/>
    </source>
</evidence>
<accession>A0A6L2PU28</accession>
<dbReference type="InterPro" id="IPR038741">
    <property type="entry name" value="AP5B1"/>
</dbReference>
<evidence type="ECO:0000313" key="4">
    <source>
        <dbReference type="EMBL" id="GFG34128.1"/>
    </source>
</evidence>
<proteinExistence type="predicted"/>
<dbReference type="GO" id="GO:0016197">
    <property type="term" value="P:endosomal transport"/>
    <property type="evidence" value="ECO:0007669"/>
    <property type="project" value="InterPro"/>
</dbReference>
<dbReference type="Proteomes" id="UP000502823">
    <property type="component" value="Unassembled WGS sequence"/>
</dbReference>
<dbReference type="Pfam" id="PF21590">
    <property type="entry name" value="AP5B1_C"/>
    <property type="match status" value="1"/>
</dbReference>
<dbReference type="Pfam" id="PF21588">
    <property type="entry name" value="AP5B1_middle"/>
    <property type="match status" value="1"/>
</dbReference>
<reference evidence="5" key="1">
    <citation type="submission" date="2020-01" db="EMBL/GenBank/DDBJ databases">
        <title>Draft genome sequence of the Termite Coptotermes fromosanus.</title>
        <authorList>
            <person name="Itakura S."/>
            <person name="Yosikawa Y."/>
            <person name="Umezawa K."/>
        </authorList>
    </citation>
    <scope>NUCLEOTIDE SEQUENCE [LARGE SCALE GENOMIC DNA]</scope>
</reference>
<keyword evidence="1" id="KW-0472">Membrane</keyword>
<feature type="domain" description="AP5B1 C-terminal" evidence="3">
    <location>
        <begin position="827"/>
        <end position="926"/>
    </location>
</feature>
<dbReference type="InParanoid" id="A0A6L2PU28"/>
<gene>
    <name evidence="4" type="ORF">Cfor_05583</name>
</gene>
<dbReference type="PANTHER" id="PTHR34033">
    <property type="entry name" value="AP-5 COMPLEX SUBUNIT BETA-1"/>
    <property type="match status" value="1"/>
</dbReference>
<organism evidence="4 5">
    <name type="scientific">Coptotermes formosanus</name>
    <name type="common">Formosan subterranean termite</name>
    <dbReference type="NCBI Taxonomy" id="36987"/>
    <lineage>
        <taxon>Eukaryota</taxon>
        <taxon>Metazoa</taxon>
        <taxon>Ecdysozoa</taxon>
        <taxon>Arthropoda</taxon>
        <taxon>Hexapoda</taxon>
        <taxon>Insecta</taxon>
        <taxon>Pterygota</taxon>
        <taxon>Neoptera</taxon>
        <taxon>Polyneoptera</taxon>
        <taxon>Dictyoptera</taxon>
        <taxon>Blattodea</taxon>
        <taxon>Blattoidea</taxon>
        <taxon>Termitoidae</taxon>
        <taxon>Rhinotermitidae</taxon>
        <taxon>Coptotermes</taxon>
    </lineage>
</organism>
<evidence type="ECO:0000259" key="2">
    <source>
        <dbReference type="Pfam" id="PF21588"/>
    </source>
</evidence>
<dbReference type="EMBL" id="BLKM01000468">
    <property type="protein sequence ID" value="GFG34128.1"/>
    <property type="molecule type" value="Genomic_DNA"/>
</dbReference>
<name>A0A6L2PU28_COPFO</name>
<dbReference type="GO" id="GO:0030119">
    <property type="term" value="C:AP-type membrane coat adaptor complex"/>
    <property type="evidence" value="ECO:0007669"/>
    <property type="project" value="TreeGrafter"/>
</dbReference>
<feature type="domain" description="AP5B1 middle" evidence="2">
    <location>
        <begin position="269"/>
        <end position="633"/>
    </location>
</feature>
<dbReference type="InterPro" id="IPR048979">
    <property type="entry name" value="AP5B1_middle"/>
</dbReference>
<protein>
    <submittedName>
        <fullName evidence="4">Uncharacterized protein</fullName>
    </submittedName>
</protein>
<keyword evidence="1" id="KW-1133">Transmembrane helix</keyword>
<keyword evidence="5" id="KW-1185">Reference proteome</keyword>
<comment type="caution">
    <text evidence="4">The sequence shown here is derived from an EMBL/GenBank/DDBJ whole genome shotgun (WGS) entry which is preliminary data.</text>
</comment>
<keyword evidence="1" id="KW-0812">Transmembrane</keyword>
<dbReference type="PANTHER" id="PTHR34033:SF1">
    <property type="entry name" value="AP-5 COMPLEX SUBUNIT BETA-1"/>
    <property type="match status" value="1"/>
</dbReference>
<dbReference type="AlphaFoldDB" id="A0A6L2PU28"/>
<dbReference type="InterPro" id="IPR048981">
    <property type="entry name" value="AP5B1_C"/>
</dbReference>
<evidence type="ECO:0000256" key="1">
    <source>
        <dbReference type="SAM" id="Phobius"/>
    </source>
</evidence>
<dbReference type="GO" id="GO:0005765">
    <property type="term" value="C:lysosomal membrane"/>
    <property type="evidence" value="ECO:0007669"/>
    <property type="project" value="TreeGrafter"/>
</dbReference>
<feature type="transmembrane region" description="Helical" evidence="1">
    <location>
        <begin position="18"/>
        <end position="35"/>
    </location>
</feature>
<sequence>MIFFSFSTTTATSPLPPLLLKFCILFSLLLFFFFLCPLQPPLPTPPTSFSSLSPPPVRAGAPSLSCILLEEKGSEKFTLKYNVAIFIELESAALIFNGADVELTFATFKNVFQDCAKEKNSLLQGQCILSMTTVLLQAFEKVNAEEIAMLFTEHIEFLLSLMNQTNNMNNIHVRSIAARCLTEVEICFPASIRTCSQILKECVDSLYTAAITETSIAHQCYMLLLALTINHSLADKIKETSLWGKYPNARQKSSFITQEGDTAAIGYPDLKEMVSFLVDHLPLCSTEGAAWIAMQIIGMMLHKPDIQASAQVLKPLVLHFASTYSPLAAHVVFLLEKHLGSLIFQEDDRIRLLQQLLLNSSHPSLSAPVRLLYLDWLSDYLVRRPETAAYVQNVSSFLPGNFDGPETHLRKLKLLSSVLKNKKGSLAVLLQSLSTLQKQLKCRSSTKLKSALVKVLYTFLCDHHSSDLSTEVRRILVVVTVEDVTFAPFVLNFTQCVQDALPKSSVPSCLLTSLVTAFTQPDNTAMLSTFHFVLDIFLTAVTQDLSICQPKAILNYLKKCVVCEEVCGLLSWTLGHQILTFCYKLMRHYDTVEFFYELCEVLQHFKANCEDVDLLDRAHMYHSLLVTLSNKKLKEVLMSPQQSIMASENTFHSISSICRLNEPILQLEKETRAVHSTEWLIPEGILDIPEDVLELYATYLSSVAQKPLVIKGRLSTTSKFDVKVQPIQALAIFFTAPESWGKIEPIMIGHYTKNSADDSELPHIVDIECFVHKPYPAVIQVCAEFSIHNLCHMCTLEPLRLDLPDFFKPLPVPDKFISASFWWRRSLFSNLWNSLEEKSLSINNAAFTSVCVLQQPKEDLRARLSQELWDCVVEENKDEGTVNVGIYLFPNCHLLLKFLFRYGSTLVRIVTDDINILAHVNSYFKTWQ</sequence>
<evidence type="ECO:0000313" key="5">
    <source>
        <dbReference type="Proteomes" id="UP000502823"/>
    </source>
</evidence>
<dbReference type="OrthoDB" id="646197at2759"/>